<dbReference type="Pfam" id="PF00756">
    <property type="entry name" value="Esterase"/>
    <property type="match status" value="1"/>
</dbReference>
<dbReference type="InterPro" id="IPR014756">
    <property type="entry name" value="Ig_E-set"/>
</dbReference>
<dbReference type="Proteomes" id="UP000739538">
    <property type="component" value="Unassembled WGS sequence"/>
</dbReference>
<dbReference type="SUPFAM" id="SSF81296">
    <property type="entry name" value="E set domains"/>
    <property type="match status" value="1"/>
</dbReference>
<dbReference type="SUPFAM" id="SSF53474">
    <property type="entry name" value="alpha/beta-Hydrolases"/>
    <property type="match status" value="1"/>
</dbReference>
<evidence type="ECO:0000313" key="1">
    <source>
        <dbReference type="EMBL" id="MCA9754750.1"/>
    </source>
</evidence>
<reference evidence="1" key="1">
    <citation type="submission" date="2020-04" db="EMBL/GenBank/DDBJ databases">
        <authorList>
            <person name="Zhang T."/>
        </authorList>
    </citation>
    <scope>NUCLEOTIDE SEQUENCE</scope>
    <source>
        <strain evidence="1">HKST-UBA02</strain>
    </source>
</reference>
<dbReference type="InterPro" id="IPR050583">
    <property type="entry name" value="Mycobacterial_A85_antigen"/>
</dbReference>
<accession>A0A956N8Q4</accession>
<comment type="caution">
    <text evidence="1">The sequence shown here is derived from an EMBL/GenBank/DDBJ whole genome shotgun (WGS) entry which is preliminary data.</text>
</comment>
<proteinExistence type="predicted"/>
<dbReference type="PANTHER" id="PTHR48098">
    <property type="entry name" value="ENTEROCHELIN ESTERASE-RELATED"/>
    <property type="match status" value="1"/>
</dbReference>
<dbReference type="AlphaFoldDB" id="A0A956N8Q4"/>
<dbReference type="PANTHER" id="PTHR48098:SF3">
    <property type="entry name" value="IRON(III) ENTEROBACTIN ESTERASE"/>
    <property type="match status" value="1"/>
</dbReference>
<dbReference type="InterPro" id="IPR029058">
    <property type="entry name" value="AB_hydrolase_fold"/>
</dbReference>
<organism evidence="1 2">
    <name type="scientific">Eiseniibacteriota bacterium</name>
    <dbReference type="NCBI Taxonomy" id="2212470"/>
    <lineage>
        <taxon>Bacteria</taxon>
        <taxon>Candidatus Eiseniibacteriota</taxon>
    </lineage>
</organism>
<sequence>MEAFTHPLAVQELASRQDLSAEAVAQFIDEHTFPLVEGTSITFLYRGRADAVYLHQWIYGLPSAQPFHRLGDHDVWYLVQEIPEKSRFEYKLEVVQGDQHRLIQDPLNPQIARDPFGANSVCHGAGYEVPDWTEPDPEARTGRIERMIVQSKALGGRRMVSVYVPARFRPDRRYPLLIAHDGGDYLKFSGFKTVLDNLIHRLEIPSMIVALTHPRRRLREYADHEPHAAFIAEELLPALEFTYPLIDVDDARGLLGASFGAVAALSTAWRYPGKFGRLFLQSGSFAFTDIGPHSRGPAFDPVVEFVNGFRKNPIAVSEKIYLTCGVYESLIYENRSLLPILQGTGMEVKFVESRDGHNWENWRDTFRGGLSWLFPGPLWMVYE</sequence>
<dbReference type="Gene3D" id="3.40.50.1820">
    <property type="entry name" value="alpha/beta hydrolase"/>
    <property type="match status" value="1"/>
</dbReference>
<evidence type="ECO:0000313" key="2">
    <source>
        <dbReference type="Proteomes" id="UP000739538"/>
    </source>
</evidence>
<gene>
    <name evidence="1" type="ORF">KDA27_03035</name>
</gene>
<dbReference type="EMBL" id="JAGQHS010000008">
    <property type="protein sequence ID" value="MCA9754750.1"/>
    <property type="molecule type" value="Genomic_DNA"/>
</dbReference>
<dbReference type="InterPro" id="IPR000801">
    <property type="entry name" value="Esterase-like"/>
</dbReference>
<protein>
    <submittedName>
        <fullName evidence="1">Enterochelin esterase</fullName>
    </submittedName>
</protein>
<name>A0A956N8Q4_UNCEI</name>
<reference evidence="1" key="2">
    <citation type="journal article" date="2021" name="Microbiome">
        <title>Successional dynamics and alternative stable states in a saline activated sludge microbial community over 9 years.</title>
        <authorList>
            <person name="Wang Y."/>
            <person name="Ye J."/>
            <person name="Ju F."/>
            <person name="Liu L."/>
            <person name="Boyd J.A."/>
            <person name="Deng Y."/>
            <person name="Parks D.H."/>
            <person name="Jiang X."/>
            <person name="Yin X."/>
            <person name="Woodcroft B.J."/>
            <person name="Tyson G.W."/>
            <person name="Hugenholtz P."/>
            <person name="Polz M.F."/>
            <person name="Zhang T."/>
        </authorList>
    </citation>
    <scope>NUCLEOTIDE SEQUENCE</scope>
    <source>
        <strain evidence="1">HKST-UBA02</strain>
    </source>
</reference>